<proteinExistence type="predicted"/>
<evidence type="ECO:0000313" key="1">
    <source>
        <dbReference type="EMBL" id="KKM75476.1"/>
    </source>
</evidence>
<accession>A0A0F9KL30</accession>
<gene>
    <name evidence="1" type="ORF">LCGC14_1389980</name>
</gene>
<sequence>MNITLKDIERAEQIIEAYRSGDMESLSANDIQFVTQPMLPALLKLVREMYEHVKYLSERGCWYHNKPWCACGGCEARRLVEQME</sequence>
<reference evidence="1" key="1">
    <citation type="journal article" date="2015" name="Nature">
        <title>Complex archaea that bridge the gap between prokaryotes and eukaryotes.</title>
        <authorList>
            <person name="Spang A."/>
            <person name="Saw J.H."/>
            <person name="Jorgensen S.L."/>
            <person name="Zaremba-Niedzwiedzka K."/>
            <person name="Martijn J."/>
            <person name="Lind A.E."/>
            <person name="van Eijk R."/>
            <person name="Schleper C."/>
            <person name="Guy L."/>
            <person name="Ettema T.J."/>
        </authorList>
    </citation>
    <scope>NUCLEOTIDE SEQUENCE</scope>
</reference>
<name>A0A0F9KL30_9ZZZZ</name>
<protein>
    <submittedName>
        <fullName evidence="1">Uncharacterized protein</fullName>
    </submittedName>
</protein>
<comment type="caution">
    <text evidence="1">The sequence shown here is derived from an EMBL/GenBank/DDBJ whole genome shotgun (WGS) entry which is preliminary data.</text>
</comment>
<dbReference type="EMBL" id="LAZR01008971">
    <property type="protein sequence ID" value="KKM75476.1"/>
    <property type="molecule type" value="Genomic_DNA"/>
</dbReference>
<organism evidence="1">
    <name type="scientific">marine sediment metagenome</name>
    <dbReference type="NCBI Taxonomy" id="412755"/>
    <lineage>
        <taxon>unclassified sequences</taxon>
        <taxon>metagenomes</taxon>
        <taxon>ecological metagenomes</taxon>
    </lineage>
</organism>
<dbReference type="AlphaFoldDB" id="A0A0F9KL30"/>